<evidence type="ECO:0000256" key="2">
    <source>
        <dbReference type="ARBA" id="ARBA00023306"/>
    </source>
</evidence>
<sequence length="297" mass="31410">MSVVTEAVGLRMTLGDICTRFGFELVPAFADGVTITSLSDDIESIKPGSLFTPLQDVDAETLHIAHVHGAYAALIPHASRDLAEQAGYPVIVADPTPQQIGELASTLAGDPSKPLAVFAVGGRDDDEVRASTIRLAAFLHMLGNPIGQINAAGSSSLERQLNLSYPLNIYDIQHIMAVCAEDGAAAIIIALEPGTLDDHALESTNVDVVGSTGVLTAQTQADTLRDWIERYGFTLKDGDHIIRQRDAETDSIAAEAVDRGAGTGEASRLSLAISMVMAAGVRKSNIRSALRVSHEMQ</sequence>
<keyword evidence="1" id="KW-0132">Cell division</keyword>
<accession>A0A086ZPR1</accession>
<name>A0A086ZPR1_9BIFI</name>
<comment type="caution">
    <text evidence="3">The sequence shown here is derived from an EMBL/GenBank/DDBJ whole genome shotgun (WGS) entry which is preliminary data.</text>
</comment>
<keyword evidence="5" id="KW-1185">Reference proteome</keyword>
<dbReference type="GO" id="GO:0051301">
    <property type="term" value="P:cell division"/>
    <property type="evidence" value="ECO:0007669"/>
    <property type="project" value="UniProtKB-KW"/>
</dbReference>
<keyword evidence="3" id="KW-0436">Ligase</keyword>
<dbReference type="EMBL" id="JGYQ01000007">
    <property type="protein sequence ID" value="KFI48511.1"/>
    <property type="molecule type" value="Genomic_DNA"/>
</dbReference>
<proteinExistence type="predicted"/>
<gene>
    <name evidence="3" type="ORF">BBOU_0640</name>
    <name evidence="4" type="ORF">HF843_02260</name>
</gene>
<reference evidence="4 6" key="2">
    <citation type="submission" date="2020-04" db="EMBL/GenBank/DDBJ databases">
        <authorList>
            <person name="Hitch T.C.A."/>
            <person name="Wylensek D."/>
            <person name="Clavel T."/>
        </authorList>
    </citation>
    <scope>NUCLEOTIDE SEQUENCE [LARGE SCALE GENOMIC DNA]</scope>
    <source>
        <strain evidence="4 6">WCA-130-P53-4B</strain>
    </source>
</reference>
<dbReference type="GeneID" id="303203799"/>
<reference evidence="3 5" key="1">
    <citation type="submission" date="2014-03" db="EMBL/GenBank/DDBJ databases">
        <title>Genomics of Bifidobacteria.</title>
        <authorList>
            <person name="Ventura M."/>
            <person name="Milani C."/>
            <person name="Lugli G.A."/>
        </authorList>
    </citation>
    <scope>NUCLEOTIDE SEQUENCE [LARGE SCALE GENOMIC DNA]</scope>
    <source>
        <strain evidence="3 5">LMG 10736</strain>
    </source>
</reference>
<keyword evidence="2" id="KW-0131">Cell cycle</keyword>
<evidence type="ECO:0000313" key="5">
    <source>
        <dbReference type="Proteomes" id="UP000029093"/>
    </source>
</evidence>
<dbReference type="AlphaFoldDB" id="A0A086ZPR1"/>
<dbReference type="GO" id="GO:0016874">
    <property type="term" value="F:ligase activity"/>
    <property type="evidence" value="ECO:0007669"/>
    <property type="project" value="UniProtKB-KW"/>
</dbReference>
<dbReference type="SUPFAM" id="SSF63418">
    <property type="entry name" value="MurE/MurF N-terminal domain"/>
    <property type="match status" value="1"/>
</dbReference>
<evidence type="ECO:0000313" key="3">
    <source>
        <dbReference type="EMBL" id="KFI48511.1"/>
    </source>
</evidence>
<dbReference type="OrthoDB" id="3242635at2"/>
<evidence type="ECO:0000256" key="1">
    <source>
        <dbReference type="ARBA" id="ARBA00022618"/>
    </source>
</evidence>
<evidence type="ECO:0000313" key="4">
    <source>
        <dbReference type="EMBL" id="NMF02018.1"/>
    </source>
</evidence>
<evidence type="ECO:0000313" key="6">
    <source>
        <dbReference type="Proteomes" id="UP000583419"/>
    </source>
</evidence>
<dbReference type="InterPro" id="IPR035911">
    <property type="entry name" value="MurE/MurF_N"/>
</dbReference>
<dbReference type="Proteomes" id="UP000029093">
    <property type="component" value="Unassembled WGS sequence"/>
</dbReference>
<dbReference type="Proteomes" id="UP000583419">
    <property type="component" value="Unassembled WGS sequence"/>
</dbReference>
<dbReference type="RefSeq" id="WP_026502720.1">
    <property type="nucleotide sequence ID" value="NZ_JABAGJ010000002.1"/>
</dbReference>
<dbReference type="EMBL" id="JABAGJ010000002">
    <property type="protein sequence ID" value="NMF02018.1"/>
    <property type="molecule type" value="Genomic_DNA"/>
</dbReference>
<organism evidence="3 5">
    <name type="scientific">Bifidobacterium boum</name>
    <dbReference type="NCBI Taxonomy" id="78343"/>
    <lineage>
        <taxon>Bacteria</taxon>
        <taxon>Bacillati</taxon>
        <taxon>Actinomycetota</taxon>
        <taxon>Actinomycetes</taxon>
        <taxon>Bifidobacteriales</taxon>
        <taxon>Bifidobacteriaceae</taxon>
        <taxon>Bifidobacterium</taxon>
    </lineage>
</organism>
<protein>
    <submittedName>
        <fullName evidence="3">UDP-N-acetylmuramoylalanyl-D-glutamate-2, 6-diaminopimelate ligase</fullName>
    </submittedName>
    <submittedName>
        <fullName evidence="4">UDP-N-acetylmuramyl peptide synthase</fullName>
    </submittedName>
</protein>